<reference evidence="9 10" key="1">
    <citation type="submission" date="2015-12" db="EMBL/GenBank/DDBJ databases">
        <title>Draft genome sequence of Moniliophthora roreri, the causal agent of frosty pod rot of cacao.</title>
        <authorList>
            <person name="Aime M.C."/>
            <person name="Diaz-Valderrama J.R."/>
            <person name="Kijpornyongpan T."/>
            <person name="Phillips-Mora W."/>
        </authorList>
    </citation>
    <scope>NUCLEOTIDE SEQUENCE [LARGE SCALE GENOMIC DNA]</scope>
    <source>
        <strain evidence="9 10">MCA 2952</strain>
    </source>
</reference>
<dbReference type="eggNOG" id="ENOG502QQZC">
    <property type="taxonomic scope" value="Eukaryota"/>
</dbReference>
<dbReference type="PANTHER" id="PTHR21529:SF4">
    <property type="entry name" value="TPR AND ANKYRIN REPEAT-CONTAINING PROTEIN 1"/>
    <property type="match status" value="1"/>
</dbReference>
<keyword evidence="6" id="KW-0175">Coiled coil</keyword>
<dbReference type="GO" id="GO:0004386">
    <property type="term" value="F:helicase activity"/>
    <property type="evidence" value="ECO:0007669"/>
    <property type="project" value="UniProtKB-UniRule"/>
</dbReference>
<sequence length="1941" mass="220678">MPGDAASNVMPIQASLHLENADGFGDWRVYISSRANRDLRDARNRNREFFRVIVKKIKELSNGHFSYDNQKRLNHSNMEIPIFEAKMTRDSRLVYQVDVVPEDGDPKQALLFSIKNGFSYSRTALKIYGIYTHAQLDKRLWSSLGSQLARRGKEYLDRVNFRTRPVVTGDNVHYPGSFPPVENQAASDEDESGLPSLPKEDMEEVHTLLVLEKYVPLTQDVISCLIANLDVSFVPMLSPEEQEIIKHTQACYVLGRSGTGKTATMMWKMFGIEISYQELFSETVSRPRQVFVTQSRSLAVRVEESYSKLTKARATHGKSLKALHQIAREQNDKMQDQAGLVDLDEEEDYRSLLPTKFSELKDEHFPLFVTFDKLCKLLEADARAREHSGTRNAPTGSLVTYDFFLGEYWPHFSQSLTKGLDPSLVFSEIMGVIKGSEEACRAQDRYLSRSAYEKLSTRTQATFATQRGRVYEIFEQYMKQKRLRGDYDAADRTHKLLVALNGGLLPFLRRRFDYLYVDEVQDNLMIDAYLMRYLCRNPAGLFWAGDTAQTISVGSSFRFNELKSFLYRVEEENFSEEIAQAGEIMPPSTFELTINYRSHAGILDCAHTVIELIVAFWPYSIDMLQRGRGVVGGIKPVFFRGWDQTNVRYEQFLFKATSGNYIEFGAKQCILVRNDAARDKLRQHVGDIGLIMTLYESKGLEFDDVLLFDFFEDSTVDLSQWRVVLNLIPEKDRNFVSTPRFDDTQHAGVNTELKFLYVAITRARKNMWIVDRSGRGEPMRLLWSSRNQIEDCTPETGVPKLAVSSTPEEWVQTARVLFDRKQYFHAMKCFERAEQPRLVRIAEAYHLRVQARQMPKTTKKEEAAARQSAFRRVAEAFLQCAGEQEVNSKDRLTYYRVAAEALDEAGDYRKAAETYILAEDYGTAATLYRQHGFFDQAVRVVKQYRARVPEETAESIVFVARLYYFKENKLQAASELFDSIEEELEFCEDYDLDVAKASLLEAKGDIAGAAQLHLDEGRISNAISLLLKDKESESSQSRAAECILDGFWGLGLFAVSPRRIAQDPNTKKLLSLSERVNFGKLTGMQRSELAMFKAILGNETSNLRDLGLSFYKVKRMNAALLCLDHFFAHFPVIKVSSAGEIAPILEAFAIYTQVLGDLASRPDACNLASVQRLFNLTMTTQNVFLVPSESFLHVQIMKGRTRIQSTSEDGVTVNNADLAACLQQSLKFRLRDQIVSENTSCQQAKAFMAPCISYTVLGRCNRPDCRRLHIERKDMTVEWYNVQIRIYLQQFLIVNSFPTFQGEPRNNLRRHWMDRFYETLFPPHYTLGTIASLRSSSVPEARRGMQIVKYWCQDVLNQSTVPQSERDRQMYLTLLTRAATIMLTFDDGENTSYLYSSPGIKACNTFKDFVRIRKPDPCGDKPDFCRDISQDFLCALQVKLRSSMRCGYHFIWHVIDKKIAFDVSMLCDLVESTCAALIVAKAPNPFQHVTMPRSWLLTLFPKLDPTKRVEMVTPLEMVNLIGHLLKVIHFDVTDYLLFENTNLLKVPAMRNVFVARLCRAIALLGYNDKCAGDHRAKILGHLNKLNSNEPIFRPHALWIKYAEARQWGEIARLINNPDTSSPMDMMVTLCHHGVPKEKIGYRLVVCKNHTEIPKVLGQNAPFTSKLRAEAKEFVPAVAQKANEAVPAPVADEGSDDDMPPLQDVSDSSSEEEDNGFRDTVKPGAEAGAGAEEDTAVAAEDEEVAVAFQEPTEEQISAANLIQRTYRQFRRRRQPSSSTNARVAEFFKTAQEASSAIPWKTTSRRYRLLYLGAVPHTLVCLDIIDGWGKAQKAKNKKKFARAGHEDIETNGKALTGIVQFLKTTRNLKAALEPKSKLHMKRDIVELKNRVRELETLCNNLQASHPGALNEVQDDLAIVIQSVVVGPVKAQNKPKPELNVEDL</sequence>
<comment type="caution">
    <text evidence="9">The sequence shown here is derived from an EMBL/GenBank/DDBJ whole genome shotgun (WGS) entry which is preliminary data.</text>
</comment>
<keyword evidence="4 5" id="KW-0067">ATP-binding</keyword>
<dbReference type="EMBL" id="LATX01001595">
    <property type="protein sequence ID" value="KTB40242.1"/>
    <property type="molecule type" value="Genomic_DNA"/>
</dbReference>
<dbReference type="InterPro" id="IPR039904">
    <property type="entry name" value="TRANK1"/>
</dbReference>
<feature type="region of interest" description="Disordered" evidence="7">
    <location>
        <begin position="172"/>
        <end position="198"/>
    </location>
</feature>
<feature type="domain" description="UvrD-like helicase ATP-binding" evidence="8">
    <location>
        <begin position="234"/>
        <end position="599"/>
    </location>
</feature>
<dbReference type="SUPFAM" id="SSF52540">
    <property type="entry name" value="P-loop containing nucleoside triphosphate hydrolases"/>
    <property type="match status" value="1"/>
</dbReference>
<dbReference type="PANTHER" id="PTHR21529">
    <property type="entry name" value="MAMMARY TURMOR VIRUS RECEPTOR HOMOLOG 1, 2 MTVR1, 2"/>
    <property type="match status" value="1"/>
</dbReference>
<proteinExistence type="predicted"/>
<dbReference type="GO" id="GO:0005524">
    <property type="term" value="F:ATP binding"/>
    <property type="evidence" value="ECO:0007669"/>
    <property type="project" value="UniProtKB-UniRule"/>
</dbReference>
<feature type="coiled-coil region" evidence="6">
    <location>
        <begin position="1875"/>
        <end position="1902"/>
    </location>
</feature>
<evidence type="ECO:0000256" key="1">
    <source>
        <dbReference type="ARBA" id="ARBA00022741"/>
    </source>
</evidence>
<evidence type="ECO:0000256" key="7">
    <source>
        <dbReference type="SAM" id="MobiDB-lite"/>
    </source>
</evidence>
<dbReference type="GO" id="GO:0016787">
    <property type="term" value="F:hydrolase activity"/>
    <property type="evidence" value="ECO:0007669"/>
    <property type="project" value="UniProtKB-UniRule"/>
</dbReference>
<dbReference type="InterPro" id="IPR027417">
    <property type="entry name" value="P-loop_NTPase"/>
</dbReference>
<evidence type="ECO:0000256" key="3">
    <source>
        <dbReference type="ARBA" id="ARBA00022806"/>
    </source>
</evidence>
<protein>
    <recommendedName>
        <fullName evidence="8">UvrD-like helicase ATP-binding domain-containing protein</fullName>
    </recommendedName>
</protein>
<dbReference type="Pfam" id="PF00580">
    <property type="entry name" value="UvrD-helicase"/>
    <property type="match status" value="1"/>
</dbReference>
<accession>A0A0W0FVF0</accession>
<dbReference type="Proteomes" id="UP000054988">
    <property type="component" value="Unassembled WGS sequence"/>
</dbReference>
<evidence type="ECO:0000256" key="2">
    <source>
        <dbReference type="ARBA" id="ARBA00022801"/>
    </source>
</evidence>
<evidence type="ECO:0000256" key="5">
    <source>
        <dbReference type="PROSITE-ProRule" id="PRU00560"/>
    </source>
</evidence>
<evidence type="ECO:0000313" key="10">
    <source>
        <dbReference type="Proteomes" id="UP000054988"/>
    </source>
</evidence>
<evidence type="ECO:0000259" key="8">
    <source>
        <dbReference type="PROSITE" id="PS51198"/>
    </source>
</evidence>
<dbReference type="PROSITE" id="PS51198">
    <property type="entry name" value="UVRD_HELICASE_ATP_BIND"/>
    <property type="match status" value="1"/>
</dbReference>
<keyword evidence="3 5" id="KW-0347">Helicase</keyword>
<evidence type="ECO:0000313" key="9">
    <source>
        <dbReference type="EMBL" id="KTB40242.1"/>
    </source>
</evidence>
<keyword evidence="1 5" id="KW-0547">Nucleotide-binding</keyword>
<dbReference type="InterPro" id="IPR014017">
    <property type="entry name" value="DNA_helicase_UvrD-like_C"/>
</dbReference>
<evidence type="ECO:0000256" key="4">
    <source>
        <dbReference type="ARBA" id="ARBA00022840"/>
    </source>
</evidence>
<feature type="binding site" evidence="5">
    <location>
        <begin position="255"/>
        <end position="262"/>
    </location>
    <ligand>
        <name>ATP</name>
        <dbReference type="ChEBI" id="CHEBI:30616"/>
    </ligand>
</feature>
<name>A0A0W0FVF0_MONRR</name>
<evidence type="ECO:0000256" key="6">
    <source>
        <dbReference type="SAM" id="Coils"/>
    </source>
</evidence>
<dbReference type="Pfam" id="PF13361">
    <property type="entry name" value="UvrD_C"/>
    <property type="match status" value="1"/>
</dbReference>
<keyword evidence="2 5" id="KW-0378">Hydrolase</keyword>
<dbReference type="Gene3D" id="3.40.50.300">
    <property type="entry name" value="P-loop containing nucleotide triphosphate hydrolases"/>
    <property type="match status" value="2"/>
</dbReference>
<gene>
    <name evidence="9" type="ORF">WG66_7189</name>
</gene>
<feature type="region of interest" description="Disordered" evidence="7">
    <location>
        <begin position="1688"/>
        <end position="1736"/>
    </location>
</feature>
<dbReference type="InterPro" id="IPR014016">
    <property type="entry name" value="UvrD-like_ATP-bd"/>
</dbReference>
<organism evidence="9 10">
    <name type="scientific">Moniliophthora roreri</name>
    <name type="common">Frosty pod rot fungus</name>
    <name type="synonym">Monilia roreri</name>
    <dbReference type="NCBI Taxonomy" id="221103"/>
    <lineage>
        <taxon>Eukaryota</taxon>
        <taxon>Fungi</taxon>
        <taxon>Dikarya</taxon>
        <taxon>Basidiomycota</taxon>
        <taxon>Agaricomycotina</taxon>
        <taxon>Agaricomycetes</taxon>
        <taxon>Agaricomycetidae</taxon>
        <taxon>Agaricales</taxon>
        <taxon>Marasmiineae</taxon>
        <taxon>Marasmiaceae</taxon>
        <taxon>Moniliophthora</taxon>
    </lineage>
</organism>